<feature type="binding site" evidence="9">
    <location>
        <position position="122"/>
    </location>
    <ligand>
        <name>NADPH</name>
        <dbReference type="ChEBI" id="CHEBI:57783"/>
    </ligand>
</feature>
<keyword evidence="3 9" id="KW-0479">Metal-binding</keyword>
<feature type="binding site" evidence="9">
    <location>
        <position position="203"/>
    </location>
    <ligand>
        <name>NADPH</name>
        <dbReference type="ChEBI" id="CHEBI:57783"/>
    </ligand>
</feature>
<dbReference type="Gene3D" id="3.40.50.720">
    <property type="entry name" value="NAD(P)-binding Rossmann-like Domain"/>
    <property type="match status" value="1"/>
</dbReference>
<feature type="binding site" evidence="9">
    <location>
        <position position="215"/>
    </location>
    <ligand>
        <name>1-deoxy-D-xylulose 5-phosphate</name>
        <dbReference type="ChEBI" id="CHEBI:57792"/>
    </ligand>
</feature>
<reference evidence="13 14" key="1">
    <citation type="submission" date="2023-07" db="EMBL/GenBank/DDBJ databases">
        <title>Sorghum-associated microbial communities from plants grown in Nebraska, USA.</title>
        <authorList>
            <person name="Schachtman D."/>
        </authorList>
    </citation>
    <scope>NUCLEOTIDE SEQUENCE [LARGE SCALE GENOMIC DNA]</scope>
    <source>
        <strain evidence="13 14">BE211</strain>
    </source>
</reference>
<dbReference type="NCBIfam" id="NF009114">
    <property type="entry name" value="PRK12464.1"/>
    <property type="match status" value="1"/>
</dbReference>
<feature type="domain" description="1-deoxy-D-xylulose 5-phosphate reductoisomerase C-terminal" evidence="11">
    <location>
        <begin position="144"/>
        <end position="227"/>
    </location>
</feature>
<evidence type="ECO:0000256" key="9">
    <source>
        <dbReference type="HAMAP-Rule" id="MF_00183"/>
    </source>
</evidence>
<feature type="binding site" evidence="9">
    <location>
        <position position="11"/>
    </location>
    <ligand>
        <name>NADPH</name>
        <dbReference type="ChEBI" id="CHEBI:57783"/>
    </ligand>
</feature>
<comment type="catalytic activity">
    <reaction evidence="8">
        <text>2-C-methyl-D-erythritol 4-phosphate + NADP(+) = 1-deoxy-D-xylulose 5-phosphate + NADPH + H(+)</text>
        <dbReference type="Rhea" id="RHEA:13717"/>
        <dbReference type="ChEBI" id="CHEBI:15378"/>
        <dbReference type="ChEBI" id="CHEBI:57783"/>
        <dbReference type="ChEBI" id="CHEBI:57792"/>
        <dbReference type="ChEBI" id="CHEBI:58262"/>
        <dbReference type="ChEBI" id="CHEBI:58349"/>
        <dbReference type="EC" id="1.1.1.267"/>
    </reaction>
    <physiologicalReaction direction="right-to-left" evidence="8">
        <dbReference type="Rhea" id="RHEA:13719"/>
    </physiologicalReaction>
</comment>
<keyword evidence="4 9" id="KW-0521">NADP</keyword>
<dbReference type="SUPFAM" id="SSF69055">
    <property type="entry name" value="1-deoxy-D-xylulose-5-phosphate reductoisomerase, C-terminal domain"/>
    <property type="match status" value="1"/>
</dbReference>
<protein>
    <recommendedName>
        <fullName evidence="9">1-deoxy-D-xylulose 5-phosphate reductoisomerase</fullName>
        <shortName evidence="9">DXP reductoisomerase</shortName>
        <ecNumber evidence="9">1.1.1.267</ecNumber>
    </recommendedName>
    <alternativeName>
        <fullName evidence="9">1-deoxyxylulose-5-phosphate reductoisomerase</fullName>
    </alternativeName>
    <alternativeName>
        <fullName evidence="9">2-C-methyl-D-erythritol 4-phosphate synthase</fullName>
    </alternativeName>
</protein>
<evidence type="ECO:0000259" key="12">
    <source>
        <dbReference type="Pfam" id="PF13288"/>
    </source>
</evidence>
<dbReference type="HAMAP" id="MF_00183">
    <property type="entry name" value="DXP_reductoisom"/>
    <property type="match status" value="1"/>
</dbReference>
<feature type="binding site" evidence="9">
    <location>
        <position position="10"/>
    </location>
    <ligand>
        <name>NADPH</name>
        <dbReference type="ChEBI" id="CHEBI:57783"/>
    </ligand>
</feature>
<evidence type="ECO:0000256" key="3">
    <source>
        <dbReference type="ARBA" id="ARBA00022723"/>
    </source>
</evidence>
<feature type="binding site" evidence="9">
    <location>
        <position position="150"/>
    </location>
    <ligand>
        <name>Mn(2+)</name>
        <dbReference type="ChEBI" id="CHEBI:29035"/>
    </ligand>
</feature>
<proteinExistence type="inferred from homology"/>
<dbReference type="Pfam" id="PF08436">
    <property type="entry name" value="DXP_redisom_C"/>
    <property type="match status" value="1"/>
</dbReference>
<keyword evidence="14" id="KW-1185">Reference proteome</keyword>
<feature type="binding site" evidence="9">
    <location>
        <position position="123"/>
    </location>
    <ligand>
        <name>1-deoxy-D-xylulose 5-phosphate</name>
        <dbReference type="ChEBI" id="CHEBI:57792"/>
    </ligand>
</feature>
<sequence length="386" mass="42604">MKSISLLGATGSIGQQTLDVIASNPQAFKLSAMSVGRNIEAAEEIIQKFNPEICAVQLEEDAKTLRSRINNSGTKIVSGMDGLIEAAVSTDSSIVVNAVIGSVGLLPTLKAIEAKKTIALANKETLVTAGHLVMEKAKQHQVAILPVDSEHSAIYQCLNGENIDDVEKLILTASGGSFRDKTREELKNVTVKEALNHPNWSMGAKITIDSATMMNKGLEVIEAHWLFSFDYSKIDVILHKESIIHSMVEFADTSIIAHLGQPDMRVPIQYALTHPERLELVNGKRLNLWEVGKLHFQKMDYDRFRCLKLAFEAGNMGGLMPTVLNAANEKAVELFLNGHITFLEIEELIERAMLQAVNVNKPELDAIQETDKRTRHFVESLLNKGR</sequence>
<organism evidence="13 14">
    <name type="scientific">Fictibacillus barbaricus</name>
    <dbReference type="NCBI Taxonomy" id="182136"/>
    <lineage>
        <taxon>Bacteria</taxon>
        <taxon>Bacillati</taxon>
        <taxon>Bacillota</taxon>
        <taxon>Bacilli</taxon>
        <taxon>Bacillales</taxon>
        <taxon>Fictibacillaceae</taxon>
        <taxon>Fictibacillus</taxon>
    </lineage>
</organism>
<comment type="pathway">
    <text evidence="1 9">Isoprenoid biosynthesis; isopentenyl diphosphate biosynthesis via DXP pathway; isopentenyl diphosphate from 1-deoxy-D-xylulose 5-phosphate: step 1/6.</text>
</comment>
<dbReference type="PANTHER" id="PTHR30525">
    <property type="entry name" value="1-DEOXY-D-XYLULOSE 5-PHOSPHATE REDUCTOISOMERASE"/>
    <property type="match status" value="1"/>
</dbReference>
<evidence type="ECO:0000259" key="11">
    <source>
        <dbReference type="Pfam" id="PF08436"/>
    </source>
</evidence>
<dbReference type="SUPFAM" id="SSF51735">
    <property type="entry name" value="NAD(P)-binding Rossmann-fold domains"/>
    <property type="match status" value="1"/>
</dbReference>
<feature type="binding site" evidence="9">
    <location>
        <position position="197"/>
    </location>
    <ligand>
        <name>1-deoxy-D-xylulose 5-phosphate</name>
        <dbReference type="ChEBI" id="CHEBI:57792"/>
    </ligand>
</feature>
<keyword evidence="6 9" id="KW-0464">Manganese</keyword>
<accession>A0ABU1TY86</accession>
<dbReference type="EC" id="1.1.1.267" evidence="9"/>
<dbReference type="InterPro" id="IPR013512">
    <property type="entry name" value="DXP_reductoisomerase_N"/>
</dbReference>
<dbReference type="NCBIfam" id="TIGR00243">
    <property type="entry name" value="Dxr"/>
    <property type="match status" value="1"/>
</dbReference>
<keyword evidence="5 9" id="KW-0560">Oxidoreductase</keyword>
<feature type="binding site" evidence="9">
    <location>
        <position position="210"/>
    </location>
    <ligand>
        <name>1-deoxy-D-xylulose 5-phosphate</name>
        <dbReference type="ChEBI" id="CHEBI:57792"/>
    </ligand>
</feature>
<comment type="cofactor">
    <cofactor evidence="9">
        <name>Mg(2+)</name>
        <dbReference type="ChEBI" id="CHEBI:18420"/>
    </cofactor>
    <cofactor evidence="9">
        <name>Mn(2+)</name>
        <dbReference type="ChEBI" id="CHEBI:29035"/>
    </cofactor>
</comment>
<gene>
    <name evidence="9" type="primary">dxr</name>
    <name evidence="13" type="ORF">J2X07_001152</name>
</gene>
<dbReference type="PIRSF" id="PIRSF006205">
    <property type="entry name" value="Dxp_reductismrs"/>
    <property type="match status" value="1"/>
</dbReference>
<dbReference type="GO" id="GO:0030604">
    <property type="term" value="F:1-deoxy-D-xylulose-5-phosphate reductoisomerase activity"/>
    <property type="evidence" value="ECO:0007669"/>
    <property type="project" value="UniProtKB-EC"/>
</dbReference>
<name>A0ABU1TY86_9BACL</name>
<evidence type="ECO:0000313" key="13">
    <source>
        <dbReference type="EMBL" id="MDR7072175.1"/>
    </source>
</evidence>
<feature type="binding site" evidence="9">
    <location>
        <position position="148"/>
    </location>
    <ligand>
        <name>Mn(2+)</name>
        <dbReference type="ChEBI" id="CHEBI:29035"/>
    </ligand>
</feature>
<dbReference type="Pfam" id="PF13288">
    <property type="entry name" value="DXPR_C"/>
    <property type="match status" value="1"/>
</dbReference>
<keyword evidence="7 9" id="KW-0414">Isoprene biosynthesis</keyword>
<evidence type="ECO:0000256" key="5">
    <source>
        <dbReference type="ARBA" id="ARBA00023002"/>
    </source>
</evidence>
<evidence type="ECO:0000256" key="8">
    <source>
        <dbReference type="ARBA" id="ARBA00048543"/>
    </source>
</evidence>
<dbReference type="InterPro" id="IPR036291">
    <property type="entry name" value="NAD(P)-bd_dom_sf"/>
</dbReference>
<feature type="binding site" evidence="9">
    <location>
        <position position="150"/>
    </location>
    <ligand>
        <name>1-deoxy-D-xylulose 5-phosphate</name>
        <dbReference type="ChEBI" id="CHEBI:57792"/>
    </ligand>
</feature>
<feature type="binding site" evidence="9">
    <location>
        <position position="219"/>
    </location>
    <ligand>
        <name>1-deoxy-D-xylulose 5-phosphate</name>
        <dbReference type="ChEBI" id="CHEBI:57792"/>
    </ligand>
</feature>
<dbReference type="InterPro" id="IPR013644">
    <property type="entry name" value="DXP_reductoisomerase_C"/>
</dbReference>
<comment type="function">
    <text evidence="9">Catalyzes the NADPH-dependent rearrangement and reduction of 1-deoxy-D-xylulose-5-phosphate (DXP) to 2-C-methyl-D-erythritol 4-phosphate (MEP).</text>
</comment>
<evidence type="ECO:0000256" key="4">
    <source>
        <dbReference type="ARBA" id="ARBA00022857"/>
    </source>
</evidence>
<dbReference type="SUPFAM" id="SSF55347">
    <property type="entry name" value="Glyceraldehyde-3-phosphate dehydrogenase-like, C-terminal domain"/>
    <property type="match status" value="1"/>
</dbReference>
<dbReference type="RefSeq" id="WP_310257449.1">
    <property type="nucleotide sequence ID" value="NZ_JAVDWA010000002.1"/>
</dbReference>
<dbReference type="InterPro" id="IPR026877">
    <property type="entry name" value="DXPR_C"/>
</dbReference>
<dbReference type="PANTHER" id="PTHR30525:SF0">
    <property type="entry name" value="1-DEOXY-D-XYLULOSE 5-PHOSPHATE REDUCTOISOMERASE, CHLOROPLASTIC"/>
    <property type="match status" value="1"/>
</dbReference>
<comment type="similarity">
    <text evidence="2 9">Belongs to the DXR family.</text>
</comment>
<feature type="binding site" evidence="9">
    <location>
        <position position="174"/>
    </location>
    <ligand>
        <name>1-deoxy-D-xylulose 5-phosphate</name>
        <dbReference type="ChEBI" id="CHEBI:57792"/>
    </ligand>
</feature>
<feature type="binding site" evidence="9">
    <location>
        <position position="12"/>
    </location>
    <ligand>
        <name>NADPH</name>
        <dbReference type="ChEBI" id="CHEBI:57783"/>
    </ligand>
</feature>
<evidence type="ECO:0000256" key="6">
    <source>
        <dbReference type="ARBA" id="ARBA00023211"/>
    </source>
</evidence>
<dbReference type="Gene3D" id="1.10.1740.10">
    <property type="match status" value="1"/>
</dbReference>
<evidence type="ECO:0000256" key="2">
    <source>
        <dbReference type="ARBA" id="ARBA00006825"/>
    </source>
</evidence>
<dbReference type="InterPro" id="IPR036169">
    <property type="entry name" value="DXPR_C_sf"/>
</dbReference>
<evidence type="ECO:0000259" key="10">
    <source>
        <dbReference type="Pfam" id="PF02670"/>
    </source>
</evidence>
<evidence type="ECO:0000256" key="1">
    <source>
        <dbReference type="ARBA" id="ARBA00005094"/>
    </source>
</evidence>
<evidence type="ECO:0000313" key="14">
    <source>
        <dbReference type="Proteomes" id="UP001258181"/>
    </source>
</evidence>
<feature type="binding site" evidence="9">
    <location>
        <position position="37"/>
    </location>
    <ligand>
        <name>NADPH</name>
        <dbReference type="ChEBI" id="CHEBI:57783"/>
    </ligand>
</feature>
<feature type="binding site" evidence="9">
    <location>
        <position position="13"/>
    </location>
    <ligand>
        <name>NADPH</name>
        <dbReference type="ChEBI" id="CHEBI:57783"/>
    </ligand>
</feature>
<feature type="domain" description="DXP reductoisomerase C-terminal" evidence="12">
    <location>
        <begin position="259"/>
        <end position="376"/>
    </location>
</feature>
<keyword evidence="9" id="KW-0460">Magnesium</keyword>
<feature type="binding site" evidence="9">
    <location>
        <position position="149"/>
    </location>
    <ligand>
        <name>1-deoxy-D-xylulose 5-phosphate</name>
        <dbReference type="ChEBI" id="CHEBI:57792"/>
    </ligand>
</feature>
<comment type="caution">
    <text evidence="13">The sequence shown here is derived from an EMBL/GenBank/DDBJ whole genome shotgun (WGS) entry which is preliminary data.</text>
</comment>
<evidence type="ECO:0000256" key="7">
    <source>
        <dbReference type="ARBA" id="ARBA00023229"/>
    </source>
</evidence>
<feature type="binding site" evidence="9">
    <location>
        <position position="216"/>
    </location>
    <ligand>
        <name>1-deoxy-D-xylulose 5-phosphate</name>
        <dbReference type="ChEBI" id="CHEBI:57792"/>
    </ligand>
</feature>
<dbReference type="InterPro" id="IPR003821">
    <property type="entry name" value="DXP_reductoisomerase"/>
</dbReference>
<feature type="binding site" evidence="9">
    <location>
        <position position="38"/>
    </location>
    <ligand>
        <name>NADPH</name>
        <dbReference type="ChEBI" id="CHEBI:57783"/>
    </ligand>
</feature>
<feature type="domain" description="1-deoxy-D-xylulose 5-phosphate reductoisomerase N-terminal" evidence="10">
    <location>
        <begin position="4"/>
        <end position="130"/>
    </location>
</feature>
<feature type="binding site" evidence="9">
    <location>
        <position position="36"/>
    </location>
    <ligand>
        <name>NADPH</name>
        <dbReference type="ChEBI" id="CHEBI:57783"/>
    </ligand>
</feature>
<dbReference type="Pfam" id="PF02670">
    <property type="entry name" value="DXP_reductoisom"/>
    <property type="match status" value="1"/>
</dbReference>
<feature type="binding site" evidence="9">
    <location>
        <position position="219"/>
    </location>
    <ligand>
        <name>Mn(2+)</name>
        <dbReference type="ChEBI" id="CHEBI:29035"/>
    </ligand>
</feature>
<dbReference type="Proteomes" id="UP001258181">
    <property type="component" value="Unassembled WGS sequence"/>
</dbReference>
<feature type="binding site" evidence="9">
    <location>
        <position position="124"/>
    </location>
    <ligand>
        <name>NADPH</name>
        <dbReference type="ChEBI" id="CHEBI:57783"/>
    </ligand>
</feature>
<dbReference type="EMBL" id="JAVDWA010000002">
    <property type="protein sequence ID" value="MDR7072175.1"/>
    <property type="molecule type" value="Genomic_DNA"/>
</dbReference>